<dbReference type="AlphaFoldDB" id="A0A545UYA4"/>
<sequence>MLLIDATCAAMGCVEPTRLSTRMVSLYCDGRKHHPFSSIFSPSPPTGELMKADRCPLSDRCIRMGCEGRGEFEGLCSIHDRVCRMDGCLGQRCQDLPVCTFHAAGRAAHNMIPALRRAPLPPHPHPPRTGHQCDVYCSEHRHSNKLSHPDSFCQISGCQRLRRIKEGGQSEWCDNRE</sequence>
<evidence type="ECO:0000313" key="1">
    <source>
        <dbReference type="EMBL" id="TQV94464.1"/>
    </source>
</evidence>
<keyword evidence="2" id="KW-1185">Reference proteome</keyword>
<name>A0A545UYA4_9HYPO</name>
<reference evidence="1 2" key="1">
    <citation type="journal article" date="2019" name="Appl. Microbiol. Biotechnol.">
        <title>Genome sequence of Isaria javanica and comparative genome analysis insights into family S53 peptidase evolution in fungal entomopathogens.</title>
        <authorList>
            <person name="Lin R."/>
            <person name="Zhang X."/>
            <person name="Xin B."/>
            <person name="Zou M."/>
            <person name="Gao Y."/>
            <person name="Qin F."/>
            <person name="Hu Q."/>
            <person name="Xie B."/>
            <person name="Cheng X."/>
        </authorList>
    </citation>
    <scope>NUCLEOTIDE SEQUENCE [LARGE SCALE GENOMIC DNA]</scope>
    <source>
        <strain evidence="1 2">IJ1G</strain>
    </source>
</reference>
<organism evidence="1 2">
    <name type="scientific">Cordyceps javanica</name>
    <dbReference type="NCBI Taxonomy" id="43265"/>
    <lineage>
        <taxon>Eukaryota</taxon>
        <taxon>Fungi</taxon>
        <taxon>Dikarya</taxon>
        <taxon>Ascomycota</taxon>
        <taxon>Pezizomycotina</taxon>
        <taxon>Sordariomycetes</taxon>
        <taxon>Hypocreomycetidae</taxon>
        <taxon>Hypocreales</taxon>
        <taxon>Cordycipitaceae</taxon>
        <taxon>Cordyceps</taxon>
    </lineage>
</organism>
<comment type="caution">
    <text evidence="1">The sequence shown here is derived from an EMBL/GenBank/DDBJ whole genome shotgun (WGS) entry which is preliminary data.</text>
</comment>
<dbReference type="EMBL" id="SPUK01000009">
    <property type="protein sequence ID" value="TQV94464.1"/>
    <property type="molecule type" value="Genomic_DNA"/>
</dbReference>
<gene>
    <name evidence="1" type="ORF">IF1G_06475</name>
</gene>
<protein>
    <submittedName>
        <fullName evidence="1">Uncharacterized protein</fullName>
    </submittedName>
</protein>
<accession>A0A545UYA4</accession>
<evidence type="ECO:0000313" key="2">
    <source>
        <dbReference type="Proteomes" id="UP000315783"/>
    </source>
</evidence>
<dbReference type="Proteomes" id="UP000315783">
    <property type="component" value="Unassembled WGS sequence"/>
</dbReference>
<proteinExistence type="predicted"/>